<dbReference type="PROSITE" id="PS00379">
    <property type="entry name" value="CDP_ALCOHOL_P_TRANSF"/>
    <property type="match status" value="1"/>
</dbReference>
<dbReference type="InterPro" id="IPR048254">
    <property type="entry name" value="CDP_ALCOHOL_P_TRANSF_CS"/>
</dbReference>
<organism evidence="1 2">
    <name type="scientific">Actinomadura keratinilytica</name>
    <dbReference type="NCBI Taxonomy" id="547461"/>
    <lineage>
        <taxon>Bacteria</taxon>
        <taxon>Bacillati</taxon>
        <taxon>Actinomycetota</taxon>
        <taxon>Actinomycetes</taxon>
        <taxon>Streptosporangiales</taxon>
        <taxon>Thermomonosporaceae</taxon>
        <taxon>Actinomadura</taxon>
    </lineage>
</organism>
<gene>
    <name evidence="1" type="ORF">GCM10022416_14910</name>
</gene>
<name>A0ABP7YC20_9ACTN</name>
<accession>A0ABP7YC20</accession>
<dbReference type="EMBL" id="BAABDO010000013">
    <property type="protein sequence ID" value="GAA4133714.1"/>
    <property type="molecule type" value="Genomic_DNA"/>
</dbReference>
<protein>
    <submittedName>
        <fullName evidence="1">Uncharacterized protein</fullName>
    </submittedName>
</protein>
<reference evidence="2" key="1">
    <citation type="journal article" date="2019" name="Int. J. Syst. Evol. Microbiol.">
        <title>The Global Catalogue of Microorganisms (GCM) 10K type strain sequencing project: providing services to taxonomists for standard genome sequencing and annotation.</title>
        <authorList>
            <consortium name="The Broad Institute Genomics Platform"/>
            <consortium name="The Broad Institute Genome Sequencing Center for Infectious Disease"/>
            <person name="Wu L."/>
            <person name="Ma J."/>
        </authorList>
    </citation>
    <scope>NUCLEOTIDE SEQUENCE [LARGE SCALE GENOMIC DNA]</scope>
    <source>
        <strain evidence="2">JCM 17316</strain>
    </source>
</reference>
<dbReference type="Proteomes" id="UP001500266">
    <property type="component" value="Unassembled WGS sequence"/>
</dbReference>
<evidence type="ECO:0000313" key="1">
    <source>
        <dbReference type="EMBL" id="GAA4133714.1"/>
    </source>
</evidence>
<comment type="caution">
    <text evidence="1">The sequence shown here is derived from an EMBL/GenBank/DDBJ whole genome shotgun (WGS) entry which is preliminary data.</text>
</comment>
<evidence type="ECO:0000313" key="2">
    <source>
        <dbReference type="Proteomes" id="UP001500266"/>
    </source>
</evidence>
<sequence>MWWIHSSSPIAAGKLYPPAACRPSFTCRVLPDHVRPHDDLAVLRPDDGAPARHGDQAALLGRLADGPRDGVAAGAVVLGEPRHRRQGLAGLPLALIDAPQQVLRDLAIPR</sequence>
<keyword evidence="2" id="KW-1185">Reference proteome</keyword>
<proteinExistence type="predicted"/>